<dbReference type="Proteomes" id="UP000485367">
    <property type="component" value="Unassembled WGS sequence"/>
</dbReference>
<accession>A0A1V5SF64</accession>
<comment type="caution">
    <text evidence="1">The sequence shown here is derived from an EMBL/GenBank/DDBJ whole genome shotgun (WGS) entry which is preliminary data.</text>
</comment>
<name>A0A1V5SF64_9BACT</name>
<dbReference type="EMBL" id="MWBO01000025">
    <property type="protein sequence ID" value="OQA52662.1"/>
    <property type="molecule type" value="Genomic_DNA"/>
</dbReference>
<reference evidence="1" key="1">
    <citation type="submission" date="2017-02" db="EMBL/GenBank/DDBJ databases">
        <title>Delving into the versatile metabolic prowess of the omnipresent phylum Bacteroidetes.</title>
        <authorList>
            <person name="Nobu M.K."/>
            <person name="Mei R."/>
            <person name="Narihiro T."/>
            <person name="Kuroda K."/>
            <person name="Liu W.-T."/>
        </authorList>
    </citation>
    <scope>NUCLEOTIDE SEQUENCE</scope>
    <source>
        <strain evidence="1">ADurb.Bin280</strain>
    </source>
</reference>
<protein>
    <submittedName>
        <fullName evidence="1">Uncharacterized protein</fullName>
    </submittedName>
</protein>
<evidence type="ECO:0000313" key="1">
    <source>
        <dbReference type="EMBL" id="OQA52662.1"/>
    </source>
</evidence>
<sequence length="37" mass="4432">MEYIDILEERGFPSGEKRIVKRFIEKGYCIVTYMFGL</sequence>
<dbReference type="AlphaFoldDB" id="A0A1V5SF64"/>
<proteinExistence type="predicted"/>
<organism evidence="1">
    <name type="scientific">candidate division WS2 bacterium ADurb.Bin280</name>
    <dbReference type="NCBI Taxonomy" id="1852829"/>
    <lineage>
        <taxon>Bacteria</taxon>
        <taxon>candidate division WS2</taxon>
    </lineage>
</organism>
<gene>
    <name evidence="1" type="ORF">BWY43_00398</name>
</gene>